<sequence>MTGGERRATARACSDAHLRSFSRVHGVYPAVDHRRIARAHPRKCIPPSLRYEFRSLVRGEAEIRCAFLRLCGGELERDLCDCLFLILLIDAIPFCLENNYYRSTPRVEKEEKEEEEEDGTSARETGLER</sequence>
<proteinExistence type="predicted"/>
<gene>
    <name evidence="2" type="ORF">Q7C36_016237</name>
</gene>
<keyword evidence="3" id="KW-1185">Reference proteome</keyword>
<evidence type="ECO:0000313" key="3">
    <source>
        <dbReference type="Proteomes" id="UP001187315"/>
    </source>
</evidence>
<protein>
    <submittedName>
        <fullName evidence="2">Uncharacterized protein</fullName>
    </submittedName>
</protein>
<feature type="region of interest" description="Disordered" evidence="1">
    <location>
        <begin position="105"/>
        <end position="129"/>
    </location>
</feature>
<dbReference type="AlphaFoldDB" id="A0AA88M6B2"/>
<accession>A0AA88M6B2</accession>
<evidence type="ECO:0000313" key="2">
    <source>
        <dbReference type="EMBL" id="KAK2831151.1"/>
    </source>
</evidence>
<organism evidence="2 3">
    <name type="scientific">Tachysurus vachellii</name>
    <name type="common">Darkbarbel catfish</name>
    <name type="synonym">Pelteobagrus vachellii</name>
    <dbReference type="NCBI Taxonomy" id="175792"/>
    <lineage>
        <taxon>Eukaryota</taxon>
        <taxon>Metazoa</taxon>
        <taxon>Chordata</taxon>
        <taxon>Craniata</taxon>
        <taxon>Vertebrata</taxon>
        <taxon>Euteleostomi</taxon>
        <taxon>Actinopterygii</taxon>
        <taxon>Neopterygii</taxon>
        <taxon>Teleostei</taxon>
        <taxon>Ostariophysi</taxon>
        <taxon>Siluriformes</taxon>
        <taxon>Bagridae</taxon>
        <taxon>Tachysurus</taxon>
    </lineage>
</organism>
<reference evidence="2" key="1">
    <citation type="submission" date="2023-08" db="EMBL/GenBank/DDBJ databases">
        <title>Pelteobagrus vachellii genome.</title>
        <authorList>
            <person name="Liu H."/>
        </authorList>
    </citation>
    <scope>NUCLEOTIDE SEQUENCE</scope>
    <source>
        <strain evidence="2">PRFRI_2022a</strain>
        <tissue evidence="2">Muscle</tissue>
    </source>
</reference>
<evidence type="ECO:0000256" key="1">
    <source>
        <dbReference type="SAM" id="MobiDB-lite"/>
    </source>
</evidence>
<name>A0AA88M6B2_TACVA</name>
<dbReference type="EMBL" id="JAVHJS010000017">
    <property type="protein sequence ID" value="KAK2831151.1"/>
    <property type="molecule type" value="Genomic_DNA"/>
</dbReference>
<comment type="caution">
    <text evidence="2">The sequence shown here is derived from an EMBL/GenBank/DDBJ whole genome shotgun (WGS) entry which is preliminary data.</text>
</comment>
<dbReference type="Proteomes" id="UP001187315">
    <property type="component" value="Unassembled WGS sequence"/>
</dbReference>